<comment type="caution">
    <text evidence="1">The sequence shown here is derived from an EMBL/GenBank/DDBJ whole genome shotgun (WGS) entry which is preliminary data.</text>
</comment>
<dbReference type="Proteomes" id="UP000499080">
    <property type="component" value="Unassembled WGS sequence"/>
</dbReference>
<keyword evidence="2" id="KW-1185">Reference proteome</keyword>
<sequence>MLEPHERRNGCGTCASRVTFFVPVQRGAPITVRSSIREVHVGQRLNTHPTALKPVRKCLLPAGSLFMRNSVQRPLPHDKGISDPAMLSDSYSSMCPLHALQVCRTGSESPCICLFQHHFRMANPILIKLGTYVPYYMI</sequence>
<proteinExistence type="predicted"/>
<dbReference type="EMBL" id="BGPR01003049">
    <property type="protein sequence ID" value="GBM82998.1"/>
    <property type="molecule type" value="Genomic_DNA"/>
</dbReference>
<gene>
    <name evidence="1" type="ORF">AVEN_72116_1</name>
</gene>
<dbReference type="AlphaFoldDB" id="A0A4Y2IZX2"/>
<evidence type="ECO:0000313" key="2">
    <source>
        <dbReference type="Proteomes" id="UP000499080"/>
    </source>
</evidence>
<accession>A0A4Y2IZX2</accession>
<name>A0A4Y2IZX2_ARAVE</name>
<protein>
    <submittedName>
        <fullName evidence="1">Uncharacterized protein</fullName>
    </submittedName>
</protein>
<organism evidence="1 2">
    <name type="scientific">Araneus ventricosus</name>
    <name type="common">Orbweaver spider</name>
    <name type="synonym">Epeira ventricosa</name>
    <dbReference type="NCBI Taxonomy" id="182803"/>
    <lineage>
        <taxon>Eukaryota</taxon>
        <taxon>Metazoa</taxon>
        <taxon>Ecdysozoa</taxon>
        <taxon>Arthropoda</taxon>
        <taxon>Chelicerata</taxon>
        <taxon>Arachnida</taxon>
        <taxon>Araneae</taxon>
        <taxon>Araneomorphae</taxon>
        <taxon>Entelegynae</taxon>
        <taxon>Araneoidea</taxon>
        <taxon>Araneidae</taxon>
        <taxon>Araneus</taxon>
    </lineage>
</organism>
<evidence type="ECO:0000313" key="1">
    <source>
        <dbReference type="EMBL" id="GBM82998.1"/>
    </source>
</evidence>
<reference evidence="1 2" key="1">
    <citation type="journal article" date="2019" name="Sci. Rep.">
        <title>Orb-weaving spider Araneus ventricosus genome elucidates the spidroin gene catalogue.</title>
        <authorList>
            <person name="Kono N."/>
            <person name="Nakamura H."/>
            <person name="Ohtoshi R."/>
            <person name="Moran D.A.P."/>
            <person name="Shinohara A."/>
            <person name="Yoshida Y."/>
            <person name="Fujiwara M."/>
            <person name="Mori M."/>
            <person name="Tomita M."/>
            <person name="Arakawa K."/>
        </authorList>
    </citation>
    <scope>NUCLEOTIDE SEQUENCE [LARGE SCALE GENOMIC DNA]</scope>
</reference>
<dbReference type="OrthoDB" id="10564462at2759"/>